<proteinExistence type="predicted"/>
<sequence>MKRWILMAACLACLLGCGKNAPETQTANNVEPTPAMEASGAVSARPVKDVRPTPADVLSGTNWPAAEVASGKAWISCEHDVGAGDGTPVQSLDFFSVVDVMTPCREPGTIRVRYRGKIAADFTALVERMSAMADRMEIKRRILDIDSSGGRVEDAIRAGDAIGNAGWTLWVREDAVCHSACVLILASGDDRLISGKVGIHRMVRIGSKASNRAELSSELRDVHESMKEYLERNGASVAVADLMMTVPNRQLRILTVDELKEFGLDGANAAQDDLERIRLARRCGEDFPARMDAFAIAFDSECKAEGRALEEVKECGLALQPRFGFPDGKCVAEGPMSDYQ</sequence>
<dbReference type="Gene3D" id="3.90.226.10">
    <property type="entry name" value="2-enoyl-CoA Hydratase, Chain A, domain 1"/>
    <property type="match status" value="1"/>
</dbReference>
<dbReference type="SUPFAM" id="SSF52096">
    <property type="entry name" value="ClpP/crotonase"/>
    <property type="match status" value="1"/>
</dbReference>
<evidence type="ECO:0000256" key="1">
    <source>
        <dbReference type="SAM" id="SignalP"/>
    </source>
</evidence>
<reference evidence="2 3" key="1">
    <citation type="submission" date="2023-07" db="EMBL/GenBank/DDBJ databases">
        <title>Sorghum-associated microbial communities from plants grown in Nebraska, USA.</title>
        <authorList>
            <person name="Schachtman D."/>
        </authorList>
    </citation>
    <scope>NUCLEOTIDE SEQUENCE [LARGE SCALE GENOMIC DNA]</scope>
    <source>
        <strain evidence="2 3">BE198</strain>
    </source>
</reference>
<name>A0ABU1WB16_9GAMM</name>
<protein>
    <recommendedName>
        <fullName evidence="4">Lipoprotein</fullName>
    </recommendedName>
</protein>
<accession>A0ABU1WB16</accession>
<feature type="chain" id="PRO_5046550250" description="Lipoprotein" evidence="1">
    <location>
        <begin position="22"/>
        <end position="340"/>
    </location>
</feature>
<dbReference type="RefSeq" id="WP_310061614.1">
    <property type="nucleotide sequence ID" value="NZ_JAVDVY010000002.1"/>
</dbReference>
<keyword evidence="1" id="KW-0732">Signal</keyword>
<feature type="signal peptide" evidence="1">
    <location>
        <begin position="1"/>
        <end position="21"/>
    </location>
</feature>
<evidence type="ECO:0008006" key="4">
    <source>
        <dbReference type="Google" id="ProtNLM"/>
    </source>
</evidence>
<evidence type="ECO:0000313" key="2">
    <source>
        <dbReference type="EMBL" id="MDR7134748.1"/>
    </source>
</evidence>
<gene>
    <name evidence="2" type="ORF">J2X06_001957</name>
</gene>
<keyword evidence="3" id="KW-1185">Reference proteome</keyword>
<dbReference type="InterPro" id="IPR029045">
    <property type="entry name" value="ClpP/crotonase-like_dom_sf"/>
</dbReference>
<dbReference type="Proteomes" id="UP001251524">
    <property type="component" value="Unassembled WGS sequence"/>
</dbReference>
<organism evidence="2 3">
    <name type="scientific">Lysobacter niastensis</name>
    <dbReference type="NCBI Taxonomy" id="380629"/>
    <lineage>
        <taxon>Bacteria</taxon>
        <taxon>Pseudomonadati</taxon>
        <taxon>Pseudomonadota</taxon>
        <taxon>Gammaproteobacteria</taxon>
        <taxon>Lysobacterales</taxon>
        <taxon>Lysobacteraceae</taxon>
        <taxon>Lysobacter</taxon>
    </lineage>
</organism>
<comment type="caution">
    <text evidence="2">The sequence shown here is derived from an EMBL/GenBank/DDBJ whole genome shotgun (WGS) entry which is preliminary data.</text>
</comment>
<evidence type="ECO:0000313" key="3">
    <source>
        <dbReference type="Proteomes" id="UP001251524"/>
    </source>
</evidence>
<dbReference type="EMBL" id="JAVDVY010000002">
    <property type="protein sequence ID" value="MDR7134748.1"/>
    <property type="molecule type" value="Genomic_DNA"/>
</dbReference>